<dbReference type="Proteomes" id="UP000289257">
    <property type="component" value="Unassembled WGS sequence"/>
</dbReference>
<evidence type="ECO:0000313" key="2">
    <source>
        <dbReference type="Proteomes" id="UP000289257"/>
    </source>
</evidence>
<protein>
    <submittedName>
        <fullName evidence="1">TIGR00730 family Rossman fold protein</fullName>
    </submittedName>
</protein>
<sequence>MAKFLRDLLDAEEPLFSESLRQLEHASGRTGADTKLIGDIVAKAHENLRQMGLHPATTTGEEVYQGLRARLESDITRLVRIIGADPKKSEDVKYLVPFMVKAANAAKFNRKVFVIKHESAKNLLRHMPPTSLMEKLGYEDIEEMFDHEDFSELYTALRFSEGPDWLNKYDELFETMTPNDYEERDLKIVVMDHDKYVDLAAHFVQKKLHNVTHTKEMGVIVVTPMYAKTMRGLVLKTLPLLLHYMNEVKLYSTFFKVKSQQPHFGKTVVRTLVADPGDASQIVGHNIHWRIIQRYLGKHKQDSISMVAFEPHVQPEDLHWRRAEELLYELDPELEFWKDRDYVGLMYDGFPVSFNLFDVSFAYSNSETYENRYAYHFRESLWNEIFVRYMGFKNLAAQVLEKLDNSSVAPEKLPVPAAKPTSVPALRRENDKHDVMIRRRLIEAAEGRLDGVVEEFEQVFNMLGTYEKTVTVFGSARKPQDDSIAWNAYELSRRLAIEGYAVVTGGGYGVMEAANRGAYDAGGDSIGLNILLPHEQSLNNYTTNNFQFQHFFGRKVSMTLDASAFLFFAGGFGTFDELFEILALEETNKIPRAPIILVGSDFWGPVDELIRTLLLERFGTISQNDRKLYHVMDNHDDIIRLINKHNDELNKSDD</sequence>
<dbReference type="InterPro" id="IPR005269">
    <property type="entry name" value="LOG"/>
</dbReference>
<keyword evidence="2" id="KW-1185">Reference proteome</keyword>
<dbReference type="GO" id="GO:0016787">
    <property type="term" value="F:hydrolase activity"/>
    <property type="evidence" value="ECO:0007669"/>
    <property type="project" value="InterPro"/>
</dbReference>
<dbReference type="NCBIfam" id="TIGR00730">
    <property type="entry name" value="Rossman fold protein, TIGR00730 family"/>
    <property type="match status" value="1"/>
</dbReference>
<organism evidence="1 2">
    <name type="scientific">Candidatus Microsaccharimonas sossegonensis</name>
    <dbReference type="NCBI Taxonomy" id="2506948"/>
    <lineage>
        <taxon>Bacteria</taxon>
        <taxon>Candidatus Saccharimonadota</taxon>
        <taxon>Candidatus Saccharimonadia</taxon>
        <taxon>Candidatus Saccharimonadales</taxon>
        <taxon>Candidatus Saccharimonadaceae</taxon>
        <taxon>Candidatus Microsaccharimonas</taxon>
    </lineage>
</organism>
<dbReference type="SUPFAM" id="SSF102405">
    <property type="entry name" value="MCP/YpsA-like"/>
    <property type="match status" value="1"/>
</dbReference>
<proteinExistence type="predicted"/>
<dbReference type="InterPro" id="IPR031100">
    <property type="entry name" value="LOG_fam"/>
</dbReference>
<evidence type="ECO:0000313" key="1">
    <source>
        <dbReference type="EMBL" id="RWZ78858.1"/>
    </source>
</evidence>
<dbReference type="PANTHER" id="PTHR43393:SF3">
    <property type="entry name" value="LYSINE DECARBOXYLASE-LIKE PROTEIN"/>
    <property type="match status" value="1"/>
</dbReference>
<dbReference type="Gene3D" id="3.40.50.450">
    <property type="match status" value="1"/>
</dbReference>
<dbReference type="GO" id="GO:0009691">
    <property type="term" value="P:cytokinin biosynthetic process"/>
    <property type="evidence" value="ECO:0007669"/>
    <property type="project" value="InterPro"/>
</dbReference>
<dbReference type="EMBL" id="SCKX01000001">
    <property type="protein sequence ID" value="RWZ78858.1"/>
    <property type="molecule type" value="Genomic_DNA"/>
</dbReference>
<dbReference type="InterPro" id="IPR052341">
    <property type="entry name" value="LOG_family_nucleotidases"/>
</dbReference>
<dbReference type="Pfam" id="PF03641">
    <property type="entry name" value="Lysine_decarbox"/>
    <property type="match status" value="1"/>
</dbReference>
<name>A0A4Q0AJK5_9BACT</name>
<dbReference type="GO" id="GO:0005829">
    <property type="term" value="C:cytosol"/>
    <property type="evidence" value="ECO:0007669"/>
    <property type="project" value="TreeGrafter"/>
</dbReference>
<gene>
    <name evidence="1" type="ORF">EOT05_03885</name>
</gene>
<reference evidence="1" key="1">
    <citation type="submission" date="2019-01" db="EMBL/GenBank/DDBJ databases">
        <title>Genomic signatures and co-occurrence patterns of the ultra-small Saccharimodia (Patescibacteria phylum) suggest a symbiotic lifestyle.</title>
        <authorList>
            <person name="Lemos L."/>
            <person name="Medeiros J."/>
            <person name="Andreote F."/>
            <person name="Fernandes G."/>
            <person name="Varani A."/>
            <person name="Oliveira G."/>
            <person name="Pylro V."/>
        </authorList>
    </citation>
    <scope>NUCLEOTIDE SEQUENCE [LARGE SCALE GENOMIC DNA]</scope>
    <source>
        <strain evidence="1">AMD02</strain>
    </source>
</reference>
<comment type="caution">
    <text evidence="1">The sequence shown here is derived from an EMBL/GenBank/DDBJ whole genome shotgun (WGS) entry which is preliminary data.</text>
</comment>
<dbReference type="PANTHER" id="PTHR43393">
    <property type="entry name" value="CYTOKININ RIBOSIDE 5'-MONOPHOSPHATE PHOSPHORIBOHYDROLASE"/>
    <property type="match status" value="1"/>
</dbReference>
<dbReference type="AlphaFoldDB" id="A0A4Q0AJK5"/>
<accession>A0A4Q0AJK5</accession>